<proteinExistence type="predicted"/>
<name>A0A841EA40_9ACTN</name>
<keyword evidence="2" id="KW-0472">Membrane</keyword>
<feature type="transmembrane region" description="Helical" evidence="2">
    <location>
        <begin position="196"/>
        <end position="217"/>
    </location>
</feature>
<feature type="region of interest" description="Disordered" evidence="1">
    <location>
        <begin position="223"/>
        <end position="284"/>
    </location>
</feature>
<feature type="compositionally biased region" description="Low complexity" evidence="1">
    <location>
        <begin position="157"/>
        <end position="176"/>
    </location>
</feature>
<keyword evidence="2" id="KW-0812">Transmembrane</keyword>
<evidence type="ECO:0000256" key="2">
    <source>
        <dbReference type="SAM" id="Phobius"/>
    </source>
</evidence>
<evidence type="ECO:0000313" key="3">
    <source>
        <dbReference type="EMBL" id="MBB5996321.1"/>
    </source>
</evidence>
<sequence>MSLHEADPRQLGPFRLTERVAATPEGVVYGARDSRGRRVSIAMLSSGAAADPAARDRFAAAVGRGRGLDRPPAVVASSLSSPAASWVAVRHAGGRGAEAYLEPVAAGGDEAERGTAAAAPSYAPYWAESGATPAAAAWSWAMVGLRRLSGSYPPEPARAGARAGRGPVPSAAVPAPAAGPPPAAVRRRAWGGWPTAAALLVVLLLVAAVVTAVYLLLYNVTAQATPPPPPTPAPESSPDTGSGTEPGATQDPTAPPSPGGVPSVEVDEDDHPPGEAPAGPEDQA</sequence>
<feature type="compositionally biased region" description="Pro residues" evidence="1">
    <location>
        <begin position="225"/>
        <end position="235"/>
    </location>
</feature>
<keyword evidence="4" id="KW-1185">Reference proteome</keyword>
<keyword evidence="2" id="KW-1133">Transmembrane helix</keyword>
<dbReference type="RefSeq" id="WP_184632375.1">
    <property type="nucleotide sequence ID" value="NZ_BAABKT010000036.1"/>
</dbReference>
<accession>A0A841EA40</accession>
<dbReference type="EMBL" id="JACHLY010000001">
    <property type="protein sequence ID" value="MBB5996321.1"/>
    <property type="molecule type" value="Genomic_DNA"/>
</dbReference>
<comment type="caution">
    <text evidence="3">The sequence shown here is derived from an EMBL/GenBank/DDBJ whole genome shotgun (WGS) entry which is preliminary data.</text>
</comment>
<feature type="region of interest" description="Disordered" evidence="1">
    <location>
        <begin position="154"/>
        <end position="185"/>
    </location>
</feature>
<dbReference type="AlphaFoldDB" id="A0A841EA40"/>
<evidence type="ECO:0000313" key="4">
    <source>
        <dbReference type="Proteomes" id="UP000578077"/>
    </source>
</evidence>
<reference evidence="3 4" key="1">
    <citation type="submission" date="2020-08" db="EMBL/GenBank/DDBJ databases">
        <title>Sequencing the genomes of 1000 actinobacteria strains.</title>
        <authorList>
            <person name="Klenk H.-P."/>
        </authorList>
    </citation>
    <scope>NUCLEOTIDE SEQUENCE [LARGE SCALE GENOMIC DNA]</scope>
    <source>
        <strain evidence="3 4">DSM 44593</strain>
    </source>
</reference>
<protein>
    <submittedName>
        <fullName evidence="3">Uncharacterized protein</fullName>
    </submittedName>
</protein>
<dbReference type="Proteomes" id="UP000578077">
    <property type="component" value="Unassembled WGS sequence"/>
</dbReference>
<organism evidence="3 4">
    <name type="scientific">Streptomonospora salina</name>
    <dbReference type="NCBI Taxonomy" id="104205"/>
    <lineage>
        <taxon>Bacteria</taxon>
        <taxon>Bacillati</taxon>
        <taxon>Actinomycetota</taxon>
        <taxon>Actinomycetes</taxon>
        <taxon>Streptosporangiales</taxon>
        <taxon>Nocardiopsidaceae</taxon>
        <taxon>Streptomonospora</taxon>
    </lineage>
</organism>
<evidence type="ECO:0000256" key="1">
    <source>
        <dbReference type="SAM" id="MobiDB-lite"/>
    </source>
</evidence>
<gene>
    <name evidence="3" type="ORF">HNR25_000072</name>
</gene>